<reference evidence="2 3" key="1">
    <citation type="submission" date="2013-09" db="EMBL/GenBank/DDBJ databases">
        <authorList>
            <person name="Zeng Z."/>
            <person name="Chen C."/>
        </authorList>
    </citation>
    <scope>NUCLEOTIDE SEQUENCE [LARGE SCALE GENOMIC DNA]</scope>
    <source>
        <strain evidence="2 3">WB 4.1-42</strain>
    </source>
</reference>
<feature type="chain" id="PRO_5002003075" description="Beta-lactamase-inhibitor-like PepSY-like domain-containing protein" evidence="1">
    <location>
        <begin position="19"/>
        <end position="99"/>
    </location>
</feature>
<sequence>MKNLFLTAALVLALGANAASVTLNTTSFTFQVNQEKEYKKVDASAVPAAILKEISTKYSGYAITDAYASEDGEYKLVVAKDKKTVTVFYTSTGEFVKEA</sequence>
<evidence type="ECO:0000256" key="1">
    <source>
        <dbReference type="SAM" id="SignalP"/>
    </source>
</evidence>
<dbReference type="Proteomes" id="UP000030111">
    <property type="component" value="Unassembled WGS sequence"/>
</dbReference>
<dbReference type="Gene3D" id="3.10.450.360">
    <property type="match status" value="1"/>
</dbReference>
<feature type="signal peptide" evidence="1">
    <location>
        <begin position="1"/>
        <end position="18"/>
    </location>
</feature>
<dbReference type="AlphaFoldDB" id="A0A0A2ME02"/>
<gene>
    <name evidence="2" type="ORF">Q766_20865</name>
</gene>
<comment type="caution">
    <text evidence="2">The sequence shown here is derived from an EMBL/GenBank/DDBJ whole genome shotgun (WGS) entry which is preliminary data.</text>
</comment>
<evidence type="ECO:0000313" key="2">
    <source>
        <dbReference type="EMBL" id="KGO90917.1"/>
    </source>
</evidence>
<proteinExistence type="predicted"/>
<keyword evidence="1" id="KW-0732">Signal</keyword>
<dbReference type="STRING" id="1121898.GCA_000422725_01873"/>
<dbReference type="eggNOG" id="ENOG5030YXD">
    <property type="taxonomic scope" value="Bacteria"/>
</dbReference>
<dbReference type="OrthoDB" id="1377133at2"/>
<evidence type="ECO:0000313" key="3">
    <source>
        <dbReference type="Proteomes" id="UP000030111"/>
    </source>
</evidence>
<name>A0A0A2ME02_9FLAO</name>
<evidence type="ECO:0008006" key="4">
    <source>
        <dbReference type="Google" id="ProtNLM"/>
    </source>
</evidence>
<organism evidence="2 3">
    <name type="scientific">Flavobacterium subsaxonicum WB 4.1-42 = DSM 21790</name>
    <dbReference type="NCBI Taxonomy" id="1121898"/>
    <lineage>
        <taxon>Bacteria</taxon>
        <taxon>Pseudomonadati</taxon>
        <taxon>Bacteroidota</taxon>
        <taxon>Flavobacteriia</taxon>
        <taxon>Flavobacteriales</taxon>
        <taxon>Flavobacteriaceae</taxon>
        <taxon>Flavobacterium</taxon>
    </lineage>
</organism>
<dbReference type="EMBL" id="JRLY01000035">
    <property type="protein sequence ID" value="KGO90917.1"/>
    <property type="molecule type" value="Genomic_DNA"/>
</dbReference>
<dbReference type="SUPFAM" id="SSF160574">
    <property type="entry name" value="BT0923-like"/>
    <property type="match status" value="1"/>
</dbReference>
<dbReference type="RefSeq" id="WP_026990707.1">
    <property type="nucleotide sequence ID" value="NZ_AUGP01000018.1"/>
</dbReference>
<keyword evidence="3" id="KW-1185">Reference proteome</keyword>
<protein>
    <recommendedName>
        <fullName evidence="4">Beta-lactamase-inhibitor-like PepSY-like domain-containing protein</fullName>
    </recommendedName>
</protein>
<accession>A0A0A2ME02</accession>